<dbReference type="GeneID" id="70100239"/>
<dbReference type="AlphaFoldDB" id="A0A7Y1MQP8"/>
<feature type="domain" description="FAD/NAD(P)-binding" evidence="2">
    <location>
        <begin position="10"/>
        <end position="297"/>
    </location>
</feature>
<dbReference type="PANTHER" id="PTHR42949">
    <property type="entry name" value="ANAEROBIC GLYCEROL-3-PHOSPHATE DEHYDROGENASE SUBUNIT B"/>
    <property type="match status" value="1"/>
</dbReference>
<sequence>MQPIEVENIDVAIIGGGPSGLSAAITLRKLGVGTVVVIEREPEAGGIPRHCGHPPFGLREYGRVYTGPAYARKNVAQALKAGVQIRVKHAVTQMGPGGRLEVVSPEGAQVIQARRVLIATGARETPRSARLLGGDRPLGVINTGAFQSYLYLEHLKPFERPLIVGTELVSLSAVMSCRRAGIRPVAMIEANPRATARWPLSLYPRLRGVPMHFGAQLLEIHGTGRVEGATVRLADGQTQTFACDGVLLTGQFIPESSLVRLSELRLDPNSGGPHIDQYGRCSDPVYFAAGNLLRPVETAGWSFREGHKIATMIARDLQGQLPPAAPGIEIACKGDVKLCVPQRLNPSTVAGLQHLQLRVSRGVKGRLVVRADGEEIWARAGSSLPERRILIPIASLNLPQGVQQLEVDFVGQEQDLPRSL</sequence>
<dbReference type="PANTHER" id="PTHR42949:SF3">
    <property type="entry name" value="ANAEROBIC GLYCEROL-3-PHOSPHATE DEHYDROGENASE SUBUNIT B"/>
    <property type="match status" value="1"/>
</dbReference>
<proteinExistence type="predicted"/>
<dbReference type="EMBL" id="JAAQYP010000023">
    <property type="protein sequence ID" value="NNA96614.1"/>
    <property type="molecule type" value="Genomic_DNA"/>
</dbReference>
<organism evidence="4 5">
    <name type="scientific">Pseudomonas gessardii</name>
    <dbReference type="NCBI Taxonomy" id="78544"/>
    <lineage>
        <taxon>Bacteria</taxon>
        <taxon>Pseudomonadati</taxon>
        <taxon>Pseudomonadota</taxon>
        <taxon>Gammaproteobacteria</taxon>
        <taxon>Pseudomonadales</taxon>
        <taxon>Pseudomonadaceae</taxon>
        <taxon>Pseudomonas</taxon>
    </lineage>
</organism>
<evidence type="ECO:0000259" key="2">
    <source>
        <dbReference type="Pfam" id="PF07992"/>
    </source>
</evidence>
<evidence type="ECO:0000313" key="3">
    <source>
        <dbReference type="EMBL" id="MCF5105731.1"/>
    </source>
</evidence>
<reference evidence="4 5" key="2">
    <citation type="journal article" date="2020" name="Front. Microbiol.">
        <title>Genetic Organization of the aprX-lipA2 Operon Affects the Proteolytic Potential of Pseudomonas Species in Milk.</title>
        <authorList>
            <person name="Maier C."/>
            <person name="Huptas C."/>
            <person name="von Neubeck M."/>
            <person name="Scherer S."/>
            <person name="Wenning M."/>
            <person name="Lucking G."/>
        </authorList>
    </citation>
    <scope>NUCLEOTIDE SEQUENCE [LARGE SCALE GENOMIC DNA]</scope>
    <source>
        <strain evidence="4 5">G4779</strain>
    </source>
</reference>
<dbReference type="Pfam" id="PF07992">
    <property type="entry name" value="Pyr_redox_2"/>
    <property type="match status" value="1"/>
</dbReference>
<dbReference type="Gene3D" id="3.50.50.60">
    <property type="entry name" value="FAD/NAD(P)-binding domain"/>
    <property type="match status" value="2"/>
</dbReference>
<evidence type="ECO:0000256" key="1">
    <source>
        <dbReference type="ARBA" id="ARBA00023002"/>
    </source>
</evidence>
<dbReference type="PRINTS" id="PR00368">
    <property type="entry name" value="FADPNR"/>
</dbReference>
<evidence type="ECO:0000313" key="6">
    <source>
        <dbReference type="Proteomes" id="UP000814003"/>
    </source>
</evidence>
<keyword evidence="1" id="KW-0560">Oxidoreductase</keyword>
<dbReference type="SUPFAM" id="SSF51905">
    <property type="entry name" value="FAD/NAD(P)-binding domain"/>
    <property type="match status" value="1"/>
</dbReference>
<dbReference type="OrthoDB" id="5287468at2"/>
<reference evidence="3 6" key="1">
    <citation type="submission" date="2019-11" db="EMBL/GenBank/DDBJ databases">
        <title>Epiphytic Pseudomonas syringae from cherry orchards.</title>
        <authorList>
            <person name="Hulin M.T."/>
        </authorList>
    </citation>
    <scope>NUCLEOTIDE SEQUENCE [LARGE SCALE GENOMIC DNA]</scope>
    <source>
        <strain evidence="3 6">PA-6-5B</strain>
    </source>
</reference>
<dbReference type="Proteomes" id="UP000542111">
    <property type="component" value="Unassembled WGS sequence"/>
</dbReference>
<dbReference type="InterPro" id="IPR036188">
    <property type="entry name" value="FAD/NAD-bd_sf"/>
</dbReference>
<protein>
    <submittedName>
        <fullName evidence="4">FAD-dependent oxidoreductase</fullName>
    </submittedName>
</protein>
<comment type="caution">
    <text evidence="4">The sequence shown here is derived from an EMBL/GenBank/DDBJ whole genome shotgun (WGS) entry which is preliminary data.</text>
</comment>
<dbReference type="Proteomes" id="UP000814003">
    <property type="component" value="Unassembled WGS sequence"/>
</dbReference>
<name>A0A7Y1MQP8_9PSED</name>
<dbReference type="PRINTS" id="PR00469">
    <property type="entry name" value="PNDRDTASEII"/>
</dbReference>
<dbReference type="InterPro" id="IPR051691">
    <property type="entry name" value="Metab_Enz_Cyan_OpOx_G3PDH"/>
</dbReference>
<evidence type="ECO:0000313" key="4">
    <source>
        <dbReference type="EMBL" id="NNA96614.1"/>
    </source>
</evidence>
<dbReference type="GO" id="GO:0016491">
    <property type="term" value="F:oxidoreductase activity"/>
    <property type="evidence" value="ECO:0007669"/>
    <property type="project" value="UniProtKB-KW"/>
</dbReference>
<evidence type="ECO:0000313" key="5">
    <source>
        <dbReference type="Proteomes" id="UP000542111"/>
    </source>
</evidence>
<keyword evidence="6" id="KW-1185">Reference proteome</keyword>
<dbReference type="EMBL" id="WKED01000003">
    <property type="protein sequence ID" value="MCF5105731.1"/>
    <property type="molecule type" value="Genomic_DNA"/>
</dbReference>
<dbReference type="InterPro" id="IPR023753">
    <property type="entry name" value="FAD/NAD-binding_dom"/>
</dbReference>
<gene>
    <name evidence="3" type="ORF">GIW56_02675</name>
    <name evidence="4" type="ORF">HBO33_15705</name>
</gene>
<dbReference type="RefSeq" id="WP_076960746.1">
    <property type="nucleotide sequence ID" value="NZ_CBCRYT010000001.1"/>
</dbReference>
<accession>A0A7Y1MQP8</accession>